<evidence type="ECO:0000313" key="7">
    <source>
        <dbReference type="Proteomes" id="UP001177341"/>
    </source>
</evidence>
<sequence length="219" mass="23653">MARDDRHCRYTQKESGAALIVALVMLLLMAIIGVTAMQGVTLQEKMTGNMRDNQTALFAGEIALDYAESWVDSEVNPPDSTSYDDCSGCDVIGTAVSDDNPTEVGLLGGDTAYTAWKNRAKTFGNNVLGNIAATDIDGLAAQPEFLLEFMLPSSSVDPEDYFDGTGIDTSSVSCTKPDTFNTGEGVTKYDYCYRITAEALGASDQGKVILQTEYIKRYN</sequence>
<dbReference type="EMBL" id="JAUOPG010000003">
    <property type="protein sequence ID" value="MDO6452960.1"/>
    <property type="molecule type" value="Genomic_DNA"/>
</dbReference>
<dbReference type="InterPro" id="IPR025205">
    <property type="entry name" value="PilX/PilW_C"/>
</dbReference>
<name>A0AAW7XFY6_9GAMM</name>
<dbReference type="Pfam" id="PF14341">
    <property type="entry name" value="PilX_N"/>
    <property type="match status" value="1"/>
</dbReference>
<reference evidence="4" key="1">
    <citation type="submission" date="2023-07" db="EMBL/GenBank/DDBJ databases">
        <title>Genome content predicts the carbon catabolic preferences of heterotrophic bacteria.</title>
        <authorList>
            <person name="Gralka M."/>
        </authorList>
    </citation>
    <scope>NUCLEOTIDE SEQUENCE</scope>
    <source>
        <strain evidence="5">5G01</strain>
        <strain evidence="4">I2M16</strain>
    </source>
</reference>
<dbReference type="Proteomes" id="UP001177341">
    <property type="component" value="Unassembled WGS sequence"/>
</dbReference>
<accession>A0AAW7XFY6</accession>
<proteinExistence type="predicted"/>
<dbReference type="Pfam" id="PF13681">
    <property type="entry name" value="PilX"/>
    <property type="match status" value="1"/>
</dbReference>
<evidence type="ECO:0000256" key="1">
    <source>
        <dbReference type="SAM" id="Phobius"/>
    </source>
</evidence>
<keyword evidence="1" id="KW-0472">Membrane</keyword>
<keyword evidence="7" id="KW-1185">Reference proteome</keyword>
<evidence type="ECO:0000313" key="6">
    <source>
        <dbReference type="Proteomes" id="UP001169862"/>
    </source>
</evidence>
<dbReference type="EMBL" id="JAUYVO010000013">
    <property type="protein sequence ID" value="MDP2524017.1"/>
    <property type="molecule type" value="Genomic_DNA"/>
</dbReference>
<dbReference type="AlphaFoldDB" id="A0AAW7XFY6"/>
<keyword evidence="1" id="KW-0812">Transmembrane</keyword>
<protein>
    <submittedName>
        <fullName evidence="4">PilX N-terminal domain-containing pilus assembly protein</fullName>
    </submittedName>
</protein>
<organism evidence="4 6">
    <name type="scientific">Neptunomonas phycophila</name>
    <dbReference type="NCBI Taxonomy" id="1572645"/>
    <lineage>
        <taxon>Bacteria</taxon>
        <taxon>Pseudomonadati</taxon>
        <taxon>Pseudomonadota</taxon>
        <taxon>Gammaproteobacteria</taxon>
        <taxon>Oceanospirillales</taxon>
        <taxon>Oceanospirillaceae</taxon>
        <taxon>Neptunomonas</taxon>
    </lineage>
</organism>
<feature type="transmembrane region" description="Helical" evidence="1">
    <location>
        <begin position="16"/>
        <end position="37"/>
    </location>
</feature>
<dbReference type="Proteomes" id="UP001169862">
    <property type="component" value="Unassembled WGS sequence"/>
</dbReference>
<keyword evidence="1" id="KW-1133">Transmembrane helix</keyword>
<feature type="domain" description="PilX/PilW C-terminal" evidence="2">
    <location>
        <begin position="110"/>
        <end position="216"/>
    </location>
</feature>
<comment type="caution">
    <text evidence="4">The sequence shown here is derived from an EMBL/GenBank/DDBJ whole genome shotgun (WGS) entry which is preliminary data.</text>
</comment>
<evidence type="ECO:0000313" key="5">
    <source>
        <dbReference type="EMBL" id="MDP2524017.1"/>
    </source>
</evidence>
<dbReference type="RefSeq" id="WP_215151661.1">
    <property type="nucleotide sequence ID" value="NZ_JAHHDZ010000011.1"/>
</dbReference>
<evidence type="ECO:0000259" key="3">
    <source>
        <dbReference type="Pfam" id="PF14341"/>
    </source>
</evidence>
<evidence type="ECO:0000259" key="2">
    <source>
        <dbReference type="Pfam" id="PF13681"/>
    </source>
</evidence>
<evidence type="ECO:0000313" key="4">
    <source>
        <dbReference type="EMBL" id="MDO6452960.1"/>
    </source>
</evidence>
<gene>
    <name evidence="4" type="ORF">Q4490_05220</name>
    <name evidence="5" type="ORF">Q8W30_15700</name>
</gene>
<dbReference type="InterPro" id="IPR025746">
    <property type="entry name" value="PilX_N_dom"/>
</dbReference>
<feature type="domain" description="Type 4 fimbrial biogenesis protein PilX N-terminal" evidence="3">
    <location>
        <begin position="15"/>
        <end position="64"/>
    </location>
</feature>